<sequence length="361" mass="39827">MTRKKSISTLASVYIGTVIGAGFASGQEILQFFGKQGMSGILGVGLSTLLLAVIASKVLKKVYRQRIRNFEEFGAYYFSKRILTWINLILAFLLLVGYFVMLAGSGAIVNEHFGFPAIYGIIVMSLLSFIVFNFGVNGIAKANNLIVPLLIGVIFVVTFFVVTNNRFFFSNLNAEIFLSFDSIKLFGTEITIKNMIQIKTGWIWSAFVYASHNSIGATVVMTSLLPLIYDERAAEYGGILGALVLGFMASLILLCLLILYTDIIGLEVPMVAIAHSIGNIYKQIYSLILLLAMFTTAIANGYACILRFSYMTGWREGLVTIIICFIAIPLATLGFKNLVSFFYPLFGYLGFLFIGTILVKR</sequence>
<feature type="transmembrane region" description="Helical" evidence="1">
    <location>
        <begin position="236"/>
        <end position="260"/>
    </location>
</feature>
<proteinExistence type="predicted"/>
<feature type="transmembrane region" description="Helical" evidence="1">
    <location>
        <begin position="36"/>
        <end position="59"/>
    </location>
</feature>
<dbReference type="AlphaFoldDB" id="A0A239FCN0"/>
<dbReference type="PANTHER" id="PTHR37814:SF1">
    <property type="entry name" value="MEMBRANE PROTEIN"/>
    <property type="match status" value="1"/>
</dbReference>
<organism evidence="2 3">
    <name type="scientific">Anaerovirgula multivorans</name>
    <dbReference type="NCBI Taxonomy" id="312168"/>
    <lineage>
        <taxon>Bacteria</taxon>
        <taxon>Bacillati</taxon>
        <taxon>Bacillota</taxon>
        <taxon>Clostridia</taxon>
        <taxon>Peptostreptococcales</taxon>
        <taxon>Natronincolaceae</taxon>
        <taxon>Anaerovirgula</taxon>
    </lineage>
</organism>
<keyword evidence="1" id="KW-0812">Transmembrane</keyword>
<feature type="transmembrane region" description="Helical" evidence="1">
    <location>
        <begin position="144"/>
        <end position="162"/>
    </location>
</feature>
<dbReference type="InterPro" id="IPR038728">
    <property type="entry name" value="YkvI-like"/>
</dbReference>
<feature type="transmembrane region" description="Helical" evidence="1">
    <location>
        <begin position="341"/>
        <end position="359"/>
    </location>
</feature>
<feature type="transmembrane region" description="Helical" evidence="1">
    <location>
        <begin position="284"/>
        <end position="305"/>
    </location>
</feature>
<keyword evidence="1" id="KW-0472">Membrane</keyword>
<feature type="transmembrane region" description="Helical" evidence="1">
    <location>
        <begin position="113"/>
        <end position="132"/>
    </location>
</feature>
<dbReference type="RefSeq" id="WP_089283406.1">
    <property type="nucleotide sequence ID" value="NZ_FZOJ01000012.1"/>
</dbReference>
<dbReference type="Proteomes" id="UP000198304">
    <property type="component" value="Unassembled WGS sequence"/>
</dbReference>
<accession>A0A239FCN0</accession>
<keyword evidence="1" id="KW-1133">Transmembrane helix</keyword>
<dbReference type="EMBL" id="FZOJ01000012">
    <property type="protein sequence ID" value="SNS53912.1"/>
    <property type="molecule type" value="Genomic_DNA"/>
</dbReference>
<reference evidence="2 3" key="1">
    <citation type="submission" date="2017-06" db="EMBL/GenBank/DDBJ databases">
        <authorList>
            <person name="Kim H.J."/>
            <person name="Triplett B.A."/>
        </authorList>
    </citation>
    <scope>NUCLEOTIDE SEQUENCE [LARGE SCALE GENOMIC DNA]</scope>
    <source>
        <strain evidence="2 3">SCA</strain>
    </source>
</reference>
<feature type="transmembrane region" description="Helical" evidence="1">
    <location>
        <begin position="317"/>
        <end position="335"/>
    </location>
</feature>
<evidence type="ECO:0000313" key="2">
    <source>
        <dbReference type="EMBL" id="SNS53912.1"/>
    </source>
</evidence>
<gene>
    <name evidence="2" type="ORF">SAMN05446037_101296</name>
</gene>
<dbReference type="OrthoDB" id="4424890at2"/>
<keyword evidence="3" id="KW-1185">Reference proteome</keyword>
<evidence type="ECO:0000313" key="3">
    <source>
        <dbReference type="Proteomes" id="UP000198304"/>
    </source>
</evidence>
<dbReference type="PANTHER" id="PTHR37814">
    <property type="entry name" value="CONSERVED MEMBRANE PROTEIN"/>
    <property type="match status" value="1"/>
</dbReference>
<protein>
    <submittedName>
        <fullName evidence="2">Uncharacterized membrane protein YkvI</fullName>
    </submittedName>
</protein>
<feature type="transmembrane region" description="Helical" evidence="1">
    <location>
        <begin position="202"/>
        <end position="229"/>
    </location>
</feature>
<name>A0A239FCN0_9FIRM</name>
<evidence type="ECO:0000256" key="1">
    <source>
        <dbReference type="SAM" id="Phobius"/>
    </source>
</evidence>
<feature type="transmembrane region" description="Helical" evidence="1">
    <location>
        <begin position="82"/>
        <end position="101"/>
    </location>
</feature>